<comment type="caution">
    <text evidence="1">The sequence shown here is derived from an EMBL/GenBank/DDBJ whole genome shotgun (WGS) entry which is preliminary data.</text>
</comment>
<proteinExistence type="predicted"/>
<reference evidence="1 2" key="1">
    <citation type="submission" date="2019-12" db="EMBL/GenBank/DDBJ databases">
        <title>Chromosome-level assembly of the Caenorhabditis remanei genome.</title>
        <authorList>
            <person name="Teterina A.A."/>
            <person name="Willis J.H."/>
            <person name="Phillips P.C."/>
        </authorList>
    </citation>
    <scope>NUCLEOTIDE SEQUENCE [LARGE SCALE GENOMIC DNA]</scope>
    <source>
        <strain evidence="1 2">PX506</strain>
        <tissue evidence="1">Whole organism</tissue>
    </source>
</reference>
<sequence length="315" mass="36339">MADHEEPNFAEAVVGNLMLNKPVETMTTTELLLYTLFGDDIKTEEAKTVGRITEYLEVHIAPHNTVIVSSNLQDMTDFKWIADCVVFNFEGQEIYKETPNITSEVEFVTHCFEVLHCRQVKMFLEDGVSGDAVKEMFSNFEIYSINTETFAQLEQLLLLYVPPIMEIGLQVYPPADSTLPFPSDTDIVEKQKIYEGDIPVRLGHLLTDRYKVIDVNTPVLKNYQELVSILSSLWNGRSLKDDLCIRFYHTHSSQSHSQYRSLTLHTVLHPIMYWYDRYAPRGLAKRPQCDYEDGILLLKIPMKVSCEEEEKPTRK</sequence>
<dbReference type="AlphaFoldDB" id="A0A6A5H8U2"/>
<name>A0A6A5H8U2_CAERE</name>
<dbReference type="GeneID" id="9810732"/>
<dbReference type="RefSeq" id="XP_003093834.2">
    <property type="nucleotide sequence ID" value="XM_003093786.2"/>
</dbReference>
<dbReference type="CTD" id="9810732"/>
<dbReference type="Proteomes" id="UP000483820">
    <property type="component" value="Chromosome III"/>
</dbReference>
<dbReference type="KEGG" id="crq:GCK72_011725"/>
<gene>
    <name evidence="1" type="ORF">GCK72_011725</name>
</gene>
<evidence type="ECO:0000313" key="1">
    <source>
        <dbReference type="EMBL" id="KAF1763459.1"/>
    </source>
</evidence>
<accession>A0A6A5H8U2</accession>
<organism evidence="1 2">
    <name type="scientific">Caenorhabditis remanei</name>
    <name type="common">Caenorhabditis vulgaris</name>
    <dbReference type="NCBI Taxonomy" id="31234"/>
    <lineage>
        <taxon>Eukaryota</taxon>
        <taxon>Metazoa</taxon>
        <taxon>Ecdysozoa</taxon>
        <taxon>Nematoda</taxon>
        <taxon>Chromadorea</taxon>
        <taxon>Rhabditida</taxon>
        <taxon>Rhabditina</taxon>
        <taxon>Rhabditomorpha</taxon>
        <taxon>Rhabditoidea</taxon>
        <taxon>Rhabditidae</taxon>
        <taxon>Peloderinae</taxon>
        <taxon>Caenorhabditis</taxon>
    </lineage>
</organism>
<protein>
    <submittedName>
        <fullName evidence="1">Uncharacterized protein</fullName>
    </submittedName>
</protein>
<dbReference type="EMBL" id="WUAV01000003">
    <property type="protein sequence ID" value="KAF1763459.1"/>
    <property type="molecule type" value="Genomic_DNA"/>
</dbReference>
<evidence type="ECO:0000313" key="2">
    <source>
        <dbReference type="Proteomes" id="UP000483820"/>
    </source>
</evidence>